<evidence type="ECO:0000313" key="2">
    <source>
        <dbReference type="EMBL" id="KAJ3690407.1"/>
    </source>
</evidence>
<organism evidence="2 3">
    <name type="scientific">Rhynchospora tenuis</name>
    <dbReference type="NCBI Taxonomy" id="198213"/>
    <lineage>
        <taxon>Eukaryota</taxon>
        <taxon>Viridiplantae</taxon>
        <taxon>Streptophyta</taxon>
        <taxon>Embryophyta</taxon>
        <taxon>Tracheophyta</taxon>
        <taxon>Spermatophyta</taxon>
        <taxon>Magnoliopsida</taxon>
        <taxon>Liliopsida</taxon>
        <taxon>Poales</taxon>
        <taxon>Cyperaceae</taxon>
        <taxon>Cyperoideae</taxon>
        <taxon>Rhynchosporeae</taxon>
        <taxon>Rhynchospora</taxon>
    </lineage>
</organism>
<dbReference type="Gene3D" id="1.20.1050.10">
    <property type="match status" value="1"/>
</dbReference>
<dbReference type="InterPro" id="IPR010987">
    <property type="entry name" value="Glutathione-S-Trfase_C-like"/>
</dbReference>
<comment type="caution">
    <text evidence="2">The sequence shown here is derived from an EMBL/GenBank/DDBJ whole genome shotgun (WGS) entry which is preliminary data.</text>
</comment>
<name>A0AAD6EN08_9POAL</name>
<dbReference type="InterPro" id="IPR045074">
    <property type="entry name" value="GST_C_Tau"/>
</dbReference>
<evidence type="ECO:0000259" key="1">
    <source>
        <dbReference type="PROSITE" id="PS50405"/>
    </source>
</evidence>
<dbReference type="GO" id="GO:0006749">
    <property type="term" value="P:glutathione metabolic process"/>
    <property type="evidence" value="ECO:0007669"/>
    <property type="project" value="InterPro"/>
</dbReference>
<dbReference type="GO" id="GO:0004364">
    <property type="term" value="F:glutathione transferase activity"/>
    <property type="evidence" value="ECO:0007669"/>
    <property type="project" value="InterPro"/>
</dbReference>
<gene>
    <name evidence="2" type="ORF">LUZ61_019571</name>
</gene>
<protein>
    <recommendedName>
        <fullName evidence="1">GST C-terminal domain-containing protein</fullName>
    </recommendedName>
</protein>
<dbReference type="Proteomes" id="UP001210211">
    <property type="component" value="Unassembled WGS sequence"/>
</dbReference>
<feature type="domain" description="GST C-terminal" evidence="1">
    <location>
        <begin position="1"/>
        <end position="82"/>
    </location>
</feature>
<keyword evidence="3" id="KW-1185">Reference proteome</keyword>
<dbReference type="AlphaFoldDB" id="A0AAD6EN08"/>
<dbReference type="EMBL" id="JAMRDG010000002">
    <property type="protein sequence ID" value="KAJ3690407.1"/>
    <property type="molecule type" value="Genomic_DNA"/>
</dbReference>
<dbReference type="InterPro" id="IPR036282">
    <property type="entry name" value="Glutathione-S-Trfase_C_sf"/>
</dbReference>
<sequence length="96" mass="10745">MLEGAFKKCSAGNGFFGGDSIGYLDVILGSYLTWIKAAEKISWIKLLDETKMPLQVEWEKRFLTADCAKKSLPSVEQLEKFARGLQVTIWKVVSAN</sequence>
<reference evidence="2 3" key="1">
    <citation type="journal article" date="2022" name="Cell">
        <title>Repeat-based holocentromeres influence genome architecture and karyotype evolution.</title>
        <authorList>
            <person name="Hofstatter P.G."/>
            <person name="Thangavel G."/>
            <person name="Lux T."/>
            <person name="Neumann P."/>
            <person name="Vondrak T."/>
            <person name="Novak P."/>
            <person name="Zhang M."/>
            <person name="Costa L."/>
            <person name="Castellani M."/>
            <person name="Scott A."/>
            <person name="Toegelov H."/>
            <person name="Fuchs J."/>
            <person name="Mata-Sucre Y."/>
            <person name="Dias Y."/>
            <person name="Vanzela A.L.L."/>
            <person name="Huettel B."/>
            <person name="Almeida C.C.S."/>
            <person name="Simkova H."/>
            <person name="Souza G."/>
            <person name="Pedrosa-Harand A."/>
            <person name="Macas J."/>
            <person name="Mayer K.F.X."/>
            <person name="Houben A."/>
            <person name="Marques A."/>
        </authorList>
    </citation>
    <scope>NUCLEOTIDE SEQUENCE [LARGE SCALE GENOMIC DNA]</scope>
    <source>
        <strain evidence="2">RhyTen1mFocal</strain>
    </source>
</reference>
<dbReference type="CDD" id="cd03185">
    <property type="entry name" value="GST_C_Tau"/>
    <property type="match status" value="1"/>
</dbReference>
<accession>A0AAD6EN08</accession>
<dbReference type="PROSITE" id="PS50405">
    <property type="entry name" value="GST_CTER"/>
    <property type="match status" value="1"/>
</dbReference>
<proteinExistence type="predicted"/>
<dbReference type="SUPFAM" id="SSF47616">
    <property type="entry name" value="GST C-terminal domain-like"/>
    <property type="match status" value="1"/>
</dbReference>
<evidence type="ECO:0000313" key="3">
    <source>
        <dbReference type="Proteomes" id="UP001210211"/>
    </source>
</evidence>